<evidence type="ECO:0000256" key="4">
    <source>
        <dbReference type="ARBA" id="ARBA00022448"/>
    </source>
</evidence>
<evidence type="ECO:0000256" key="14">
    <source>
        <dbReference type="ARBA" id="ARBA00023136"/>
    </source>
</evidence>
<dbReference type="InterPro" id="IPR034210">
    <property type="entry name" value="CcO_II_C"/>
</dbReference>
<keyword evidence="11 16" id="KW-0249">Electron transport</keyword>
<keyword evidence="12 17" id="KW-1133">Transmembrane helix</keyword>
<dbReference type="InterPro" id="IPR001505">
    <property type="entry name" value="Copper_CuA"/>
</dbReference>
<proteinExistence type="inferred from homology"/>
<evidence type="ECO:0000259" key="18">
    <source>
        <dbReference type="PROSITE" id="PS50857"/>
    </source>
</evidence>
<keyword evidence="16 20" id="KW-0496">Mitochondrion</keyword>
<comment type="catalytic activity">
    <reaction evidence="15">
        <text>4 Fe(II)-[cytochrome c] + O2 + 8 H(+)(in) = 4 Fe(III)-[cytochrome c] + 2 H2O + 4 H(+)(out)</text>
        <dbReference type="Rhea" id="RHEA:11436"/>
        <dbReference type="Rhea" id="RHEA-COMP:10350"/>
        <dbReference type="Rhea" id="RHEA-COMP:14399"/>
        <dbReference type="ChEBI" id="CHEBI:15377"/>
        <dbReference type="ChEBI" id="CHEBI:15378"/>
        <dbReference type="ChEBI" id="CHEBI:15379"/>
        <dbReference type="ChEBI" id="CHEBI:29033"/>
        <dbReference type="ChEBI" id="CHEBI:29034"/>
        <dbReference type="EC" id="7.1.1.9"/>
    </reaction>
    <physiologicalReaction direction="left-to-right" evidence="15">
        <dbReference type="Rhea" id="RHEA:11437"/>
    </physiologicalReaction>
</comment>
<comment type="cofactor">
    <cofactor evidence="16">
        <name>Cu cation</name>
        <dbReference type="ChEBI" id="CHEBI:23378"/>
    </cofactor>
    <text evidence="16">Binds a copper A center.</text>
</comment>
<feature type="domain" description="Cytochrome oxidase subunit II transmembrane region profile" evidence="19">
    <location>
        <begin position="1"/>
        <end position="91"/>
    </location>
</feature>
<name>L0ETL1_ATRPE</name>
<dbReference type="GeneID" id="14412053"/>
<dbReference type="SUPFAM" id="SSF81464">
    <property type="entry name" value="Cytochrome c oxidase subunit II-like, transmembrane region"/>
    <property type="match status" value="1"/>
</dbReference>
<dbReference type="InterPro" id="IPR002429">
    <property type="entry name" value="CcO_II-like_C"/>
</dbReference>
<keyword evidence="10" id="KW-1278">Translocase</keyword>
<evidence type="ECO:0000259" key="19">
    <source>
        <dbReference type="PROSITE" id="PS50999"/>
    </source>
</evidence>
<dbReference type="Pfam" id="PF02790">
    <property type="entry name" value="COX2_TM"/>
    <property type="match status" value="1"/>
</dbReference>
<dbReference type="PANTHER" id="PTHR22888">
    <property type="entry name" value="CYTOCHROME C OXIDASE, SUBUNIT II"/>
    <property type="match status" value="1"/>
</dbReference>
<evidence type="ECO:0000256" key="17">
    <source>
        <dbReference type="SAM" id="Phobius"/>
    </source>
</evidence>
<evidence type="ECO:0000256" key="9">
    <source>
        <dbReference type="ARBA" id="ARBA00022842"/>
    </source>
</evidence>
<protein>
    <recommendedName>
        <fullName evidence="3 16">Cytochrome c oxidase subunit 2</fullName>
    </recommendedName>
</protein>
<feature type="transmembrane region" description="Helical" evidence="17">
    <location>
        <begin position="63"/>
        <end position="85"/>
    </location>
</feature>
<comment type="similarity">
    <text evidence="2 16">Belongs to the cytochrome c oxidase subunit 2 family.</text>
</comment>
<dbReference type="Pfam" id="PF00116">
    <property type="entry name" value="COX2"/>
    <property type="match status" value="1"/>
</dbReference>
<evidence type="ECO:0000256" key="13">
    <source>
        <dbReference type="ARBA" id="ARBA00023008"/>
    </source>
</evidence>
<dbReference type="InterPro" id="IPR008972">
    <property type="entry name" value="Cupredoxin"/>
</dbReference>
<dbReference type="InterPro" id="IPR045187">
    <property type="entry name" value="CcO_II"/>
</dbReference>
<dbReference type="PROSITE" id="PS00078">
    <property type="entry name" value="COX2"/>
    <property type="match status" value="1"/>
</dbReference>
<evidence type="ECO:0000256" key="7">
    <source>
        <dbReference type="ARBA" id="ARBA00022723"/>
    </source>
</evidence>
<dbReference type="PRINTS" id="PR01166">
    <property type="entry name" value="CYCOXIDASEII"/>
</dbReference>
<dbReference type="InterPro" id="IPR036257">
    <property type="entry name" value="Cyt_c_oxidase_su2_TM_sf"/>
</dbReference>
<dbReference type="CTD" id="4513"/>
<dbReference type="AlphaFoldDB" id="L0ETL1"/>
<dbReference type="Gene3D" id="2.60.40.420">
    <property type="entry name" value="Cupredoxins - blue copper proteins"/>
    <property type="match status" value="1"/>
</dbReference>
<evidence type="ECO:0000256" key="11">
    <source>
        <dbReference type="ARBA" id="ARBA00022982"/>
    </source>
</evidence>
<dbReference type="GO" id="GO:0004129">
    <property type="term" value="F:cytochrome-c oxidase activity"/>
    <property type="evidence" value="ECO:0007669"/>
    <property type="project" value="UniProtKB-EC"/>
</dbReference>
<dbReference type="GO" id="GO:0005507">
    <property type="term" value="F:copper ion binding"/>
    <property type="evidence" value="ECO:0007669"/>
    <property type="project" value="InterPro"/>
</dbReference>
<keyword evidence="5 16" id="KW-0679">Respiratory chain</keyword>
<accession>L0ETL1</accession>
<dbReference type="PROSITE" id="PS50999">
    <property type="entry name" value="COX2_TM"/>
    <property type="match status" value="1"/>
</dbReference>
<evidence type="ECO:0000256" key="2">
    <source>
        <dbReference type="ARBA" id="ARBA00007866"/>
    </source>
</evidence>
<dbReference type="EMBL" id="KC153059">
    <property type="protein sequence ID" value="AGA63947.1"/>
    <property type="molecule type" value="Genomic_DNA"/>
</dbReference>
<dbReference type="SUPFAM" id="SSF49503">
    <property type="entry name" value="Cupredoxins"/>
    <property type="match status" value="1"/>
</dbReference>
<evidence type="ECO:0000256" key="5">
    <source>
        <dbReference type="ARBA" id="ARBA00022660"/>
    </source>
</evidence>
<sequence length="228" mass="26088">MSLWGQIGYQDALSPNSCRIQWVYDLMFTTMIGVLMVVLGGLFSVMVGRQTYLVVVRKEWIEFLWTFIPICILANLSQPSILLLYKLCEMQDPLATVKCVGHQWYWTYEISDGNSFVSFDQYMTSEELLENGEYRLLEVDKRLVLPCKVWLRMLTASEDVIHCWTVPCLGVKCDAVPGRLNEIPMSISLPGVYYGQCSEICGANHSFMPIVVEAVMPSYYDEWLSTAE</sequence>
<dbReference type="GO" id="GO:0042773">
    <property type="term" value="P:ATP synthesis coupled electron transport"/>
    <property type="evidence" value="ECO:0007669"/>
    <property type="project" value="TreeGrafter"/>
</dbReference>
<keyword evidence="14 16" id="KW-0472">Membrane</keyword>
<keyword evidence="7 16" id="KW-0479">Metal-binding</keyword>
<keyword evidence="6 16" id="KW-0812">Transmembrane</keyword>
<dbReference type="InterPro" id="IPR011759">
    <property type="entry name" value="Cyt_c_oxidase_su2_TM_dom"/>
</dbReference>
<keyword evidence="8 16" id="KW-0999">Mitochondrion inner membrane</keyword>
<comment type="subcellular location">
    <subcellularLocation>
        <location evidence="1 16">Mitochondrion inner membrane</location>
        <topology evidence="1 16">Multi-pass membrane protein</topology>
    </subcellularLocation>
</comment>
<evidence type="ECO:0000256" key="12">
    <source>
        <dbReference type="ARBA" id="ARBA00022989"/>
    </source>
</evidence>
<dbReference type="CDD" id="cd13912">
    <property type="entry name" value="CcO_II_C"/>
    <property type="match status" value="1"/>
</dbReference>
<dbReference type="Gene3D" id="1.10.287.90">
    <property type="match status" value="1"/>
</dbReference>
<dbReference type="PANTHER" id="PTHR22888:SF9">
    <property type="entry name" value="CYTOCHROME C OXIDASE SUBUNIT 2"/>
    <property type="match status" value="1"/>
</dbReference>
<evidence type="ECO:0000256" key="15">
    <source>
        <dbReference type="ARBA" id="ARBA00049512"/>
    </source>
</evidence>
<keyword evidence="9" id="KW-0460">Magnesium</keyword>
<evidence type="ECO:0000313" key="20">
    <source>
        <dbReference type="EMBL" id="AGA63947.1"/>
    </source>
</evidence>
<dbReference type="FunFam" id="2.60.40.420:FF:000001">
    <property type="entry name" value="Cytochrome c oxidase subunit 2"/>
    <property type="match status" value="1"/>
</dbReference>
<feature type="transmembrane region" description="Helical" evidence="17">
    <location>
        <begin position="22"/>
        <end position="43"/>
    </location>
</feature>
<comment type="function">
    <text evidence="16">Component of the cytochrome c oxidase, the last enzyme in the mitochondrial electron transport chain which drives oxidative phosphorylation. The respiratory chain contains 3 multisubunit complexes succinate dehydrogenase (complex II, CII), ubiquinol-cytochrome c oxidoreductase (cytochrome b-c1 complex, complex III, CIII) and cytochrome c oxidase (complex IV, CIV), that cooperate to transfer electrons derived from NADH and succinate to molecular oxygen, creating an electrochemical gradient over the inner membrane that drives transmembrane transport and the ATP synthase. Cytochrome c oxidase is the component of the respiratory chain that catalyzes the reduction of oxygen to water. Electrons originating from reduced cytochrome c in the intermembrane space (IMS) are transferred via the dinuclear copper A center (CU(A)) of subunit 2 and heme A of subunit 1 to the active site in subunit 1, a binuclear center (BNC) formed by heme A3 and copper B (CU(B)). The BNC reduces molecular oxygen to 2 water molecules using 4 electrons from cytochrome c in the IMS and 4 protons from the mitochondrial matrix.</text>
</comment>
<dbReference type="GO" id="GO:0005743">
    <property type="term" value="C:mitochondrial inner membrane"/>
    <property type="evidence" value="ECO:0007669"/>
    <property type="project" value="UniProtKB-SubCell"/>
</dbReference>
<evidence type="ECO:0000256" key="8">
    <source>
        <dbReference type="ARBA" id="ARBA00022792"/>
    </source>
</evidence>
<evidence type="ECO:0000256" key="16">
    <source>
        <dbReference type="RuleBase" id="RU000457"/>
    </source>
</evidence>
<keyword evidence="13 16" id="KW-0186">Copper</keyword>
<feature type="domain" description="Cytochrome oxidase subunit II copper A binding" evidence="18">
    <location>
        <begin position="92"/>
        <end position="226"/>
    </location>
</feature>
<evidence type="ECO:0000256" key="10">
    <source>
        <dbReference type="ARBA" id="ARBA00022967"/>
    </source>
</evidence>
<evidence type="ECO:0000256" key="6">
    <source>
        <dbReference type="ARBA" id="ARBA00022692"/>
    </source>
</evidence>
<geneLocation type="mitochondrion" evidence="20"/>
<keyword evidence="4 16" id="KW-0813">Transport</keyword>
<evidence type="ECO:0000256" key="1">
    <source>
        <dbReference type="ARBA" id="ARBA00004448"/>
    </source>
</evidence>
<evidence type="ECO:0000256" key="3">
    <source>
        <dbReference type="ARBA" id="ARBA00015946"/>
    </source>
</evidence>
<dbReference type="RefSeq" id="YP_007317419.1">
    <property type="nucleotide sequence ID" value="NC_020028.1"/>
</dbReference>
<dbReference type="PROSITE" id="PS50857">
    <property type="entry name" value="COX2_CUA"/>
    <property type="match status" value="1"/>
</dbReference>
<gene>
    <name evidence="20" type="primary">COX2</name>
</gene>
<reference evidence="20" key="1">
    <citation type="journal article" date="2013" name="Mitochondrial DNA">
        <title>The complete mitochondrial genome of the pen shell Atrina pectinata (Mollusca: Bivalvia: Pinnidae):The first representative from the family Pinnidae.</title>
        <authorList>
            <person name="Yan J.K."/>
            <person name="Wu B."/>
            <person name="Yang A.G."/>
            <person name="Zhou L.Q."/>
            <person name="Liu Z.H."/>
        </authorList>
    </citation>
    <scope>NUCLEOTIDE SEQUENCE</scope>
</reference>
<organism evidence="20">
    <name type="scientific">Atrina pectinata</name>
    <name type="common">Comb pen shell</name>
    <name type="synonym">Pinna pectinata</name>
    <dbReference type="NCBI Taxonomy" id="49198"/>
    <lineage>
        <taxon>Eukaryota</taxon>
        <taxon>Metazoa</taxon>
        <taxon>Spiralia</taxon>
        <taxon>Lophotrochozoa</taxon>
        <taxon>Mollusca</taxon>
        <taxon>Bivalvia</taxon>
        <taxon>Autobranchia</taxon>
        <taxon>Pteriomorphia</taxon>
        <taxon>Pterioida</taxon>
        <taxon>Pinnoidea</taxon>
        <taxon>Pinnidae</taxon>
        <taxon>Atrina</taxon>
    </lineage>
</organism>